<dbReference type="PANTHER" id="PTHR11264:SF0">
    <property type="entry name" value="URACIL-DNA GLYCOSYLASE"/>
    <property type="match status" value="1"/>
</dbReference>
<dbReference type="FunFam" id="3.40.470.10:FF:000001">
    <property type="entry name" value="Uracil-DNA glycosylase"/>
    <property type="match status" value="1"/>
</dbReference>
<dbReference type="SUPFAM" id="SSF52141">
    <property type="entry name" value="Uracil-DNA glycosylase-like"/>
    <property type="match status" value="1"/>
</dbReference>
<comment type="function">
    <text evidence="2 9 11">Excises uracil residues from the DNA which can arise as a result of misincorporation of dUMP residues by DNA polymerase or due to deamination of cytosine.</text>
</comment>
<keyword evidence="15" id="KW-1185">Reference proteome</keyword>
<dbReference type="OrthoDB" id="9804372at2"/>
<dbReference type="KEGG" id="baj:BCTU_122"/>
<reference evidence="14 15" key="1">
    <citation type="journal article" date="2011" name="Appl. Environ. Microbiol.">
        <title>The genome of Buchnera aphidicola from the aphid Cinara tujafilina provides new clues about the evolutionary history of metabolic losses in bacterial endosymbionts.</title>
        <authorList>
            <person name="Lamelas A."/>
            <person name="Gosalbes M.J."/>
            <person name="Moya A."/>
            <person name="Latorre A."/>
        </authorList>
    </citation>
    <scope>NUCLEOTIDE SEQUENCE [LARGE SCALE GENOMIC DNA]</scope>
    <source>
        <strain evidence="15">Cinara tujafilina</strain>
    </source>
</reference>
<evidence type="ECO:0000259" key="13">
    <source>
        <dbReference type="SMART" id="SM00986"/>
    </source>
</evidence>
<evidence type="ECO:0000256" key="10">
    <source>
        <dbReference type="PROSITE-ProRule" id="PRU10072"/>
    </source>
</evidence>
<keyword evidence="12" id="KW-0812">Transmembrane</keyword>
<evidence type="ECO:0000256" key="6">
    <source>
        <dbReference type="ARBA" id="ARBA00022763"/>
    </source>
</evidence>
<evidence type="ECO:0000256" key="5">
    <source>
        <dbReference type="ARBA" id="ARBA00018429"/>
    </source>
</evidence>
<organism evidence="14 15">
    <name type="scientific">Buchnera aphidicola</name>
    <name type="common">Cinara tujafilina</name>
    <dbReference type="NCBI Taxonomy" id="261317"/>
    <lineage>
        <taxon>Bacteria</taxon>
        <taxon>Pseudomonadati</taxon>
        <taxon>Pseudomonadota</taxon>
        <taxon>Gammaproteobacteria</taxon>
        <taxon>Enterobacterales</taxon>
        <taxon>Erwiniaceae</taxon>
        <taxon>Buchnera</taxon>
    </lineage>
</organism>
<dbReference type="NCBIfam" id="NF003589">
    <property type="entry name" value="PRK05254.1-2"/>
    <property type="match status" value="1"/>
</dbReference>
<dbReference type="InterPro" id="IPR018085">
    <property type="entry name" value="Ura-DNA_Glyclase_AS"/>
</dbReference>
<sequence>MKTNYVQWTDLLRIEKKKKNFINLFHRLQQERRNKIIYPHNKLIFNAFFMTPFNKIKVVILGQDPYCLENQATGLAFSVFKNTKIPPSLKNIFIELKNNFNCPNKKMHGSLDSWAVQGVFLLNTILTVTKGLPGSHKNYGWELFTDRIIKYINHFCIGIIFLLWGSIARKKKNIIDSNKHIILEASHPSPLSSYRGFFGCQHFLKTNNFLKKQGKSPIDWFKNITI</sequence>
<dbReference type="CDD" id="cd10027">
    <property type="entry name" value="UDG-F1-like"/>
    <property type="match status" value="1"/>
</dbReference>
<evidence type="ECO:0000256" key="11">
    <source>
        <dbReference type="RuleBase" id="RU003780"/>
    </source>
</evidence>
<dbReference type="SMART" id="SM00986">
    <property type="entry name" value="UDG"/>
    <property type="match status" value="1"/>
</dbReference>
<dbReference type="NCBIfam" id="NF003588">
    <property type="entry name" value="PRK05254.1-1"/>
    <property type="match status" value="1"/>
</dbReference>
<dbReference type="GO" id="GO:0004844">
    <property type="term" value="F:uracil DNA N-glycosylase activity"/>
    <property type="evidence" value="ECO:0007669"/>
    <property type="project" value="UniProtKB-UniRule"/>
</dbReference>
<evidence type="ECO:0000256" key="8">
    <source>
        <dbReference type="ARBA" id="ARBA00023204"/>
    </source>
</evidence>
<evidence type="ECO:0000256" key="2">
    <source>
        <dbReference type="ARBA" id="ARBA00002631"/>
    </source>
</evidence>
<evidence type="ECO:0000313" key="15">
    <source>
        <dbReference type="Proteomes" id="UP000006811"/>
    </source>
</evidence>
<comment type="similarity">
    <text evidence="3 9 11">Belongs to the uracil-DNA glycosylase (UDG) superfamily. UNG family.</text>
</comment>
<dbReference type="SMART" id="SM00987">
    <property type="entry name" value="UreE_C"/>
    <property type="match status" value="1"/>
</dbReference>
<evidence type="ECO:0000256" key="12">
    <source>
        <dbReference type="SAM" id="Phobius"/>
    </source>
</evidence>
<dbReference type="GO" id="GO:0097510">
    <property type="term" value="P:base-excision repair, AP site formation via deaminated base removal"/>
    <property type="evidence" value="ECO:0007669"/>
    <property type="project" value="TreeGrafter"/>
</dbReference>
<evidence type="ECO:0000256" key="3">
    <source>
        <dbReference type="ARBA" id="ARBA00008184"/>
    </source>
</evidence>
<evidence type="ECO:0000313" key="14">
    <source>
        <dbReference type="EMBL" id="AEH39713.1"/>
    </source>
</evidence>
<dbReference type="Proteomes" id="UP000006811">
    <property type="component" value="Chromosome"/>
</dbReference>
<keyword evidence="7 9" id="KW-0378">Hydrolase</keyword>
<dbReference type="InterPro" id="IPR036895">
    <property type="entry name" value="Uracil-DNA_glycosylase-like_sf"/>
</dbReference>
<dbReference type="HAMAP" id="MF_00148">
    <property type="entry name" value="UDG"/>
    <property type="match status" value="1"/>
</dbReference>
<dbReference type="EC" id="3.2.2.27" evidence="4 9"/>
<dbReference type="AlphaFoldDB" id="F7WZ59"/>
<dbReference type="InterPro" id="IPR005122">
    <property type="entry name" value="Uracil-DNA_glycosylase-like"/>
</dbReference>
<feature type="domain" description="Uracil-DNA glycosylase-like" evidence="13">
    <location>
        <begin position="49"/>
        <end position="210"/>
    </location>
</feature>
<accession>F7WZ59</accession>
<gene>
    <name evidence="9 14" type="primary">ung</name>
    <name evidence="14" type="ORF">BCTU_122</name>
</gene>
<dbReference type="NCBIfam" id="NF003592">
    <property type="entry name" value="PRK05254.1-5"/>
    <property type="match status" value="1"/>
</dbReference>
<feature type="transmembrane region" description="Helical" evidence="12">
    <location>
        <begin position="111"/>
        <end position="128"/>
    </location>
</feature>
<feature type="active site" description="Proton acceptor" evidence="9 10">
    <location>
        <position position="64"/>
    </location>
</feature>
<dbReference type="EMBL" id="CP001817">
    <property type="protein sequence ID" value="AEH39713.1"/>
    <property type="molecule type" value="Genomic_DNA"/>
</dbReference>
<protein>
    <recommendedName>
        <fullName evidence="5 9">Uracil-DNA glycosylase</fullName>
        <shortName evidence="9">UDG</shortName>
        <ecNumber evidence="4 9">3.2.2.27</ecNumber>
    </recommendedName>
</protein>
<keyword evidence="8 9" id="KW-0234">DNA repair</keyword>
<feature type="transmembrane region" description="Helical" evidence="12">
    <location>
        <begin position="148"/>
        <end position="167"/>
    </location>
</feature>
<dbReference type="PROSITE" id="PS00130">
    <property type="entry name" value="U_DNA_GLYCOSYLASE"/>
    <property type="match status" value="1"/>
</dbReference>
<dbReference type="InterPro" id="IPR002043">
    <property type="entry name" value="UDG_fam1"/>
</dbReference>
<dbReference type="GO" id="GO:0005737">
    <property type="term" value="C:cytoplasm"/>
    <property type="evidence" value="ECO:0007669"/>
    <property type="project" value="UniProtKB-SubCell"/>
</dbReference>
<comment type="catalytic activity">
    <reaction evidence="1 9 11">
        <text>Hydrolyzes single-stranded DNA or mismatched double-stranded DNA and polynucleotides, releasing free uracil.</text>
        <dbReference type="EC" id="3.2.2.27"/>
    </reaction>
</comment>
<keyword evidence="12" id="KW-0472">Membrane</keyword>
<proteinExistence type="inferred from homology"/>
<keyword evidence="12" id="KW-1133">Transmembrane helix</keyword>
<evidence type="ECO:0000256" key="4">
    <source>
        <dbReference type="ARBA" id="ARBA00012030"/>
    </source>
</evidence>
<dbReference type="Pfam" id="PF03167">
    <property type="entry name" value="UDG"/>
    <property type="match status" value="1"/>
</dbReference>
<dbReference type="HOGENOM" id="CLU_032162_3_1_6"/>
<dbReference type="PANTHER" id="PTHR11264">
    <property type="entry name" value="URACIL-DNA GLYCOSYLASE"/>
    <property type="match status" value="1"/>
</dbReference>
<keyword evidence="9" id="KW-0963">Cytoplasm</keyword>
<dbReference type="NCBIfam" id="TIGR00628">
    <property type="entry name" value="ung"/>
    <property type="match status" value="1"/>
</dbReference>
<evidence type="ECO:0000256" key="1">
    <source>
        <dbReference type="ARBA" id="ARBA00001400"/>
    </source>
</evidence>
<name>F7WZ59_9GAMM</name>
<comment type="subcellular location">
    <subcellularLocation>
        <location evidence="9">Cytoplasm</location>
    </subcellularLocation>
</comment>
<dbReference type="eggNOG" id="COG0692">
    <property type="taxonomic scope" value="Bacteria"/>
</dbReference>
<dbReference type="Gene3D" id="3.40.470.10">
    <property type="entry name" value="Uracil-DNA glycosylase-like domain"/>
    <property type="match status" value="1"/>
</dbReference>
<dbReference type="STRING" id="261317.BCTU_122"/>
<keyword evidence="6 9" id="KW-0227">DNA damage</keyword>
<evidence type="ECO:0000256" key="9">
    <source>
        <dbReference type="HAMAP-Rule" id="MF_00148"/>
    </source>
</evidence>
<evidence type="ECO:0000256" key="7">
    <source>
        <dbReference type="ARBA" id="ARBA00022801"/>
    </source>
</evidence>